<reference evidence="7" key="1">
    <citation type="journal article" date="2012" name="Nature">
        <title>The oyster genome reveals stress adaptation and complexity of shell formation.</title>
        <authorList>
            <person name="Zhang G."/>
            <person name="Fang X."/>
            <person name="Guo X."/>
            <person name="Li L."/>
            <person name="Luo R."/>
            <person name="Xu F."/>
            <person name="Yang P."/>
            <person name="Zhang L."/>
            <person name="Wang X."/>
            <person name="Qi H."/>
            <person name="Xiong Z."/>
            <person name="Que H."/>
            <person name="Xie Y."/>
            <person name="Holland P.W."/>
            <person name="Paps J."/>
            <person name="Zhu Y."/>
            <person name="Wu F."/>
            <person name="Chen Y."/>
            <person name="Wang J."/>
            <person name="Peng C."/>
            <person name="Meng J."/>
            <person name="Yang L."/>
            <person name="Liu J."/>
            <person name="Wen B."/>
            <person name="Zhang N."/>
            <person name="Huang Z."/>
            <person name="Zhu Q."/>
            <person name="Feng Y."/>
            <person name="Mount A."/>
            <person name="Hedgecock D."/>
            <person name="Xu Z."/>
            <person name="Liu Y."/>
            <person name="Domazet-Loso T."/>
            <person name="Du Y."/>
            <person name="Sun X."/>
            <person name="Zhang S."/>
            <person name="Liu B."/>
            <person name="Cheng P."/>
            <person name="Jiang X."/>
            <person name="Li J."/>
            <person name="Fan D."/>
            <person name="Wang W."/>
            <person name="Fu W."/>
            <person name="Wang T."/>
            <person name="Wang B."/>
            <person name="Zhang J."/>
            <person name="Peng Z."/>
            <person name="Li Y."/>
            <person name="Li N."/>
            <person name="Wang J."/>
            <person name="Chen M."/>
            <person name="He Y."/>
            <person name="Tan F."/>
            <person name="Song X."/>
            <person name="Zheng Q."/>
            <person name="Huang R."/>
            <person name="Yang H."/>
            <person name="Du X."/>
            <person name="Chen L."/>
            <person name="Yang M."/>
            <person name="Gaffney P.M."/>
            <person name="Wang S."/>
            <person name="Luo L."/>
            <person name="She Z."/>
            <person name="Ming Y."/>
            <person name="Huang W."/>
            <person name="Zhang S."/>
            <person name="Huang B."/>
            <person name="Zhang Y."/>
            <person name="Qu T."/>
            <person name="Ni P."/>
            <person name="Miao G."/>
            <person name="Wang J."/>
            <person name="Wang Q."/>
            <person name="Steinberg C.E."/>
            <person name="Wang H."/>
            <person name="Li N."/>
            <person name="Qian L."/>
            <person name="Zhang G."/>
            <person name="Li Y."/>
            <person name="Yang H."/>
            <person name="Liu X."/>
            <person name="Wang J."/>
            <person name="Yin Y."/>
            <person name="Wang J."/>
        </authorList>
    </citation>
    <scope>NUCLEOTIDE SEQUENCE [LARGE SCALE GENOMIC DNA]</scope>
    <source>
        <strain evidence="7">05x7-T-G4-1.051#20</strain>
    </source>
</reference>
<dbReference type="InParanoid" id="K1QNS2"/>
<dbReference type="InterPro" id="IPR050927">
    <property type="entry name" value="TRPM"/>
</dbReference>
<dbReference type="EMBL" id="JH816223">
    <property type="protein sequence ID" value="EKC30490.1"/>
    <property type="molecule type" value="Genomic_DNA"/>
</dbReference>
<dbReference type="Pfam" id="PF25508">
    <property type="entry name" value="TRPM2"/>
    <property type="match status" value="1"/>
</dbReference>
<dbReference type="HOGENOM" id="CLU_581730_0_0_1"/>
<accession>K1QNS2</accession>
<evidence type="ECO:0000256" key="3">
    <source>
        <dbReference type="ARBA" id="ARBA00022989"/>
    </source>
</evidence>
<evidence type="ECO:0000259" key="5">
    <source>
        <dbReference type="Pfam" id="PF00520"/>
    </source>
</evidence>
<keyword evidence="2" id="KW-0812">Transmembrane</keyword>
<protein>
    <submittedName>
        <fullName evidence="7">Transient receptor potential cation channel subfamily M member 3</fullName>
    </submittedName>
</protein>
<dbReference type="Pfam" id="PF00520">
    <property type="entry name" value="Ion_trans"/>
    <property type="match status" value="1"/>
</dbReference>
<comment type="subcellular location">
    <subcellularLocation>
        <location evidence="1">Membrane</location>
        <topology evidence="1">Multi-pass membrane protein</topology>
    </subcellularLocation>
</comment>
<evidence type="ECO:0000256" key="1">
    <source>
        <dbReference type="ARBA" id="ARBA00004141"/>
    </source>
</evidence>
<dbReference type="GO" id="GO:0005886">
    <property type="term" value="C:plasma membrane"/>
    <property type="evidence" value="ECO:0007669"/>
    <property type="project" value="TreeGrafter"/>
</dbReference>
<sequence>MNKKKKEDQQKYLADKVEELHNPVAKSAKGLCRKILRYKVTGLVCSAILKKLSKKANNVKEQILASDLEEHSKLFEQRCLDIMDRMYEENTKQAIDLMDTEADIWGIHSSPLTFAYENFMYDSAVTKPGKFFTAPLTKYVFNYMMFFTMLVMYSAFVLTSISTKYYVQDIARVFEYYVYFWGAGDFIEELISCFGCLEARGRSHRSYYSRMKRYLYDFWNIVDLLSYALLISALFVRHFFIDETFTISRRMFALSLLVMYMRFLEVFLIHRKLGPTLIMIKEMLKDLLGFLFIALFVVLGVGIYYHANLWPDHQTIWSGDWTNWRIWTIIYYPYWQLYAELNLEHLDGSDQSDCTNVTSVWESDTSINRCPQEDWTVQAVAAIYLLFSNLLLVNLVIAMFSFTFERVQENSEKLWRFERYTVINDYDWRIPSPINLVFLPYRFFCCPTRDGCCLHKCRGMFKRLNERLGP</sequence>
<evidence type="ECO:0000256" key="4">
    <source>
        <dbReference type="ARBA" id="ARBA00023136"/>
    </source>
</evidence>
<dbReference type="PANTHER" id="PTHR13800:SF12">
    <property type="entry name" value="TRANSIENT RECEPTOR POTENTIAL CATION CHANNEL SUBFAMILY M MEMBER-LIKE 2"/>
    <property type="match status" value="1"/>
</dbReference>
<dbReference type="GO" id="GO:0005261">
    <property type="term" value="F:monoatomic cation channel activity"/>
    <property type="evidence" value="ECO:0007669"/>
    <property type="project" value="TreeGrafter"/>
</dbReference>
<dbReference type="GO" id="GO:0030001">
    <property type="term" value="P:metal ion transport"/>
    <property type="evidence" value="ECO:0007669"/>
    <property type="project" value="TreeGrafter"/>
</dbReference>
<evidence type="ECO:0000313" key="7">
    <source>
        <dbReference type="EMBL" id="EKC30490.1"/>
    </source>
</evidence>
<gene>
    <name evidence="7" type="ORF">CGI_10007684</name>
</gene>
<keyword evidence="4" id="KW-0472">Membrane</keyword>
<name>K1QNS2_MAGGI</name>
<evidence type="ECO:0000256" key="2">
    <source>
        <dbReference type="ARBA" id="ARBA00022692"/>
    </source>
</evidence>
<dbReference type="PANTHER" id="PTHR13800">
    <property type="entry name" value="TRANSIENT RECEPTOR POTENTIAL CATION CHANNEL, SUBFAMILY M, MEMBER 6"/>
    <property type="match status" value="1"/>
</dbReference>
<dbReference type="InterPro" id="IPR005821">
    <property type="entry name" value="Ion_trans_dom"/>
</dbReference>
<proteinExistence type="predicted"/>
<keyword evidence="3" id="KW-1133">Transmembrane helix</keyword>
<evidence type="ECO:0000259" key="6">
    <source>
        <dbReference type="Pfam" id="PF25508"/>
    </source>
</evidence>
<feature type="domain" description="TRPM-like" evidence="6">
    <location>
        <begin position="41"/>
        <end position="109"/>
    </location>
</feature>
<feature type="domain" description="Ion transport" evidence="5">
    <location>
        <begin position="144"/>
        <end position="411"/>
    </location>
</feature>
<dbReference type="AlphaFoldDB" id="K1QNS2"/>
<dbReference type="InterPro" id="IPR057366">
    <property type="entry name" value="TRPM-like"/>
</dbReference>
<organism evidence="7">
    <name type="scientific">Magallana gigas</name>
    <name type="common">Pacific oyster</name>
    <name type="synonym">Crassostrea gigas</name>
    <dbReference type="NCBI Taxonomy" id="29159"/>
    <lineage>
        <taxon>Eukaryota</taxon>
        <taxon>Metazoa</taxon>
        <taxon>Spiralia</taxon>
        <taxon>Lophotrochozoa</taxon>
        <taxon>Mollusca</taxon>
        <taxon>Bivalvia</taxon>
        <taxon>Autobranchia</taxon>
        <taxon>Pteriomorphia</taxon>
        <taxon>Ostreida</taxon>
        <taxon>Ostreoidea</taxon>
        <taxon>Ostreidae</taxon>
        <taxon>Magallana</taxon>
    </lineage>
</organism>
<keyword evidence="7" id="KW-0675">Receptor</keyword>